<protein>
    <recommendedName>
        <fullName evidence="3">Invasion protein IalB</fullName>
    </recommendedName>
</protein>
<gene>
    <name evidence="1" type="ORF">EV664_102173</name>
</gene>
<accession>A0A4R6FUR2</accession>
<proteinExistence type="predicted"/>
<organism evidence="1 2">
    <name type="scientific">Stakelama pacifica</name>
    <dbReference type="NCBI Taxonomy" id="517720"/>
    <lineage>
        <taxon>Bacteria</taxon>
        <taxon>Pseudomonadati</taxon>
        <taxon>Pseudomonadota</taxon>
        <taxon>Alphaproteobacteria</taxon>
        <taxon>Sphingomonadales</taxon>
        <taxon>Sphingomonadaceae</taxon>
        <taxon>Stakelama</taxon>
    </lineage>
</organism>
<dbReference type="AlphaFoldDB" id="A0A4R6FUR2"/>
<evidence type="ECO:0000313" key="1">
    <source>
        <dbReference type="EMBL" id="TDN85467.1"/>
    </source>
</evidence>
<sequence length="166" mass="17265">MKPLAALIAGIALIGATSPQRESIGIYQGWGAFRDSPPPHCYAIAQPVRPRGSDAFAAIGDWPTLGRRGEVQFRLSRAARPGAAVTLFVGDRRFALIAKDRIADAPNPATDAAIVAAIRAGRSMRVAAVDRRGSPFADLYALDGAASAIDAAALTCLTRQGANPAS</sequence>
<dbReference type="EMBL" id="SNWD01000002">
    <property type="protein sequence ID" value="TDN85467.1"/>
    <property type="molecule type" value="Genomic_DNA"/>
</dbReference>
<dbReference type="Proteomes" id="UP000295493">
    <property type="component" value="Unassembled WGS sequence"/>
</dbReference>
<keyword evidence="2" id="KW-1185">Reference proteome</keyword>
<reference evidence="1 2" key="1">
    <citation type="submission" date="2019-03" db="EMBL/GenBank/DDBJ databases">
        <title>Genomic Encyclopedia of Type Strains, Phase IV (KMG-IV): sequencing the most valuable type-strain genomes for metagenomic binning, comparative biology and taxonomic classification.</title>
        <authorList>
            <person name="Goeker M."/>
        </authorList>
    </citation>
    <scope>NUCLEOTIDE SEQUENCE [LARGE SCALE GENOMIC DNA]</scope>
    <source>
        <strain evidence="1 2">DSM 25059</strain>
    </source>
</reference>
<evidence type="ECO:0008006" key="3">
    <source>
        <dbReference type="Google" id="ProtNLM"/>
    </source>
</evidence>
<dbReference type="RefSeq" id="WP_133494409.1">
    <property type="nucleotide sequence ID" value="NZ_BMLU01000002.1"/>
</dbReference>
<comment type="caution">
    <text evidence="1">The sequence shown here is derived from an EMBL/GenBank/DDBJ whole genome shotgun (WGS) entry which is preliminary data.</text>
</comment>
<name>A0A4R6FUR2_9SPHN</name>
<evidence type="ECO:0000313" key="2">
    <source>
        <dbReference type="Proteomes" id="UP000295493"/>
    </source>
</evidence>
<dbReference type="OrthoDB" id="7426653at2"/>